<evidence type="ECO:0000256" key="4">
    <source>
        <dbReference type="ARBA" id="ARBA00013244"/>
    </source>
</evidence>
<evidence type="ECO:0000256" key="2">
    <source>
        <dbReference type="ARBA" id="ARBA00005189"/>
    </source>
</evidence>
<feature type="domain" description="O-acyltransferase WSD1-like N-terminal" evidence="12">
    <location>
        <begin position="50"/>
        <end position="306"/>
    </location>
</feature>
<evidence type="ECO:0000256" key="6">
    <source>
        <dbReference type="ARBA" id="ARBA00022679"/>
    </source>
</evidence>
<dbReference type="Pfam" id="PF06974">
    <property type="entry name" value="WS_DGAT_C"/>
    <property type="match status" value="1"/>
</dbReference>
<reference evidence="14 15" key="1">
    <citation type="submission" date="2024-10" db="EMBL/GenBank/DDBJ databases">
        <title>The Natural Products Discovery Center: Release of the First 8490 Sequenced Strains for Exploring Actinobacteria Biosynthetic Diversity.</title>
        <authorList>
            <person name="Kalkreuter E."/>
            <person name="Kautsar S.A."/>
            <person name="Yang D."/>
            <person name="Bader C.D."/>
            <person name="Teijaro C.N."/>
            <person name="Fluegel L."/>
            <person name="Davis C.M."/>
            <person name="Simpson J.R."/>
            <person name="Lauterbach L."/>
            <person name="Steele A.D."/>
            <person name="Gui C."/>
            <person name="Meng S."/>
            <person name="Li G."/>
            <person name="Viehrig K."/>
            <person name="Ye F."/>
            <person name="Su P."/>
            <person name="Kiefer A.F."/>
            <person name="Nichols A."/>
            <person name="Cepeda A.J."/>
            <person name="Yan W."/>
            <person name="Fan B."/>
            <person name="Jiang Y."/>
            <person name="Adhikari A."/>
            <person name="Zheng C.-J."/>
            <person name="Schuster L."/>
            <person name="Cowan T.M."/>
            <person name="Smanski M.J."/>
            <person name="Chevrette M.G."/>
            <person name="De Carvalho L.P.S."/>
            <person name="Shen B."/>
        </authorList>
    </citation>
    <scope>NUCLEOTIDE SEQUENCE [LARGE SCALE GENOMIC DNA]</scope>
    <source>
        <strain evidence="14 15">NPDC004119</strain>
    </source>
</reference>
<dbReference type="Pfam" id="PF03007">
    <property type="entry name" value="WS_DGAT_cat"/>
    <property type="match status" value="1"/>
</dbReference>
<dbReference type="InterPro" id="IPR014292">
    <property type="entry name" value="Acyl_transf_WS/DGAT"/>
</dbReference>
<dbReference type="InterPro" id="IPR045034">
    <property type="entry name" value="O-acyltransferase_WSD1-like"/>
</dbReference>
<dbReference type="EC" id="2.3.1.20" evidence="4 11"/>
<name>A0ABW6P9Q9_9NOCA</name>
<evidence type="ECO:0000256" key="7">
    <source>
        <dbReference type="ARBA" id="ARBA00022798"/>
    </source>
</evidence>
<dbReference type="EMBL" id="JBIAMT010000005">
    <property type="protein sequence ID" value="MFF0499899.1"/>
    <property type="molecule type" value="Genomic_DNA"/>
</dbReference>
<comment type="pathway">
    <text evidence="1 11">Glycerolipid metabolism; triacylglycerol biosynthesis.</text>
</comment>
<evidence type="ECO:0000256" key="9">
    <source>
        <dbReference type="ARBA" id="ARBA00023315"/>
    </source>
</evidence>
<keyword evidence="7 11" id="KW-0319">Glycerol metabolism</keyword>
<evidence type="ECO:0000256" key="11">
    <source>
        <dbReference type="RuleBase" id="RU361241"/>
    </source>
</evidence>
<dbReference type="InterPro" id="IPR004255">
    <property type="entry name" value="O-acyltransferase_WSD1_N"/>
</dbReference>
<sequence>MGQPHTTILFSDAPSATASGLPPTVDHDARVGVPAVVIPGAPTQGEPRQLSALDVQLLDCETDTAALHVGMLILLDSRNAPRGPLTADGLRRLFSDRLHLAPALRWRLRTVPLGIDLPYWEDAETIDLGSHIREVHLPAGAGDVQLAEYVERRHAEPLDRSRPLWECDLLTGLADGRQAVYAKVHHSVVDGMSAAEIMAAILDVSADGTPRPLPADGIRRTRTPSAVEMVARSVPNVLTRQVTRVGAVLQAGSAILGIGSGVPTKHERVPFNGPSTANRSVAFVSLPLDAVKAIKAGIDGTVNDVVMALCTSAVRRWMLDHDVDVDTPLLAAIPVSVRTPEQFGTGGNRFSVMLSSLPISEPNPHYRLKLLHDSLIRVKERFAALPPALLEQISSLVPSVMHGVVTRALIRVAAPVLPLANLIVSNIPGPQFPLYIEGIRVQRSYPVSTLVSIAGSLNITVMSYDGHLDFGIVACSDDVPDVWDIAHYLEDALRELQM</sequence>
<keyword evidence="6 11" id="KW-0808">Transferase</keyword>
<dbReference type="PANTHER" id="PTHR31650:SF1">
    <property type="entry name" value="WAX ESTER SYNTHASE_DIACYLGLYCEROL ACYLTRANSFERASE 4-RELATED"/>
    <property type="match status" value="1"/>
</dbReference>
<evidence type="ECO:0000256" key="10">
    <source>
        <dbReference type="ARBA" id="ARBA00048109"/>
    </source>
</evidence>
<proteinExistence type="inferred from homology"/>
<dbReference type="Gene3D" id="3.30.559.10">
    <property type="entry name" value="Chloramphenicol acetyltransferase-like domain"/>
    <property type="match status" value="1"/>
</dbReference>
<evidence type="ECO:0000256" key="5">
    <source>
        <dbReference type="ARBA" id="ARBA00022516"/>
    </source>
</evidence>
<keyword evidence="15" id="KW-1185">Reference proteome</keyword>
<evidence type="ECO:0000259" key="12">
    <source>
        <dbReference type="Pfam" id="PF03007"/>
    </source>
</evidence>
<dbReference type="SUPFAM" id="SSF52777">
    <property type="entry name" value="CoA-dependent acyltransferases"/>
    <property type="match status" value="1"/>
</dbReference>
<comment type="pathway">
    <text evidence="2">Lipid metabolism.</text>
</comment>
<keyword evidence="5 11" id="KW-0444">Lipid biosynthesis</keyword>
<protein>
    <recommendedName>
        <fullName evidence="4 11">Diacylglycerol O-acyltransferase</fullName>
        <ecNumber evidence="4 11">2.3.1.20</ecNumber>
    </recommendedName>
</protein>
<feature type="domain" description="O-acyltransferase WSD1 C-terminal" evidence="13">
    <location>
        <begin position="347"/>
        <end position="496"/>
    </location>
</feature>
<keyword evidence="9 11" id="KW-0012">Acyltransferase</keyword>
<dbReference type="PANTHER" id="PTHR31650">
    <property type="entry name" value="O-ACYLTRANSFERASE (WSD1-LIKE) FAMILY PROTEIN"/>
    <property type="match status" value="1"/>
</dbReference>
<dbReference type="InterPro" id="IPR023213">
    <property type="entry name" value="CAT-like_dom_sf"/>
</dbReference>
<evidence type="ECO:0000256" key="1">
    <source>
        <dbReference type="ARBA" id="ARBA00004771"/>
    </source>
</evidence>
<dbReference type="InterPro" id="IPR009721">
    <property type="entry name" value="O-acyltransferase_WSD1_C"/>
</dbReference>
<comment type="caution">
    <text evidence="14">The sequence shown here is derived from an EMBL/GenBank/DDBJ whole genome shotgun (WGS) entry which is preliminary data.</text>
</comment>
<evidence type="ECO:0000256" key="3">
    <source>
        <dbReference type="ARBA" id="ARBA00009587"/>
    </source>
</evidence>
<dbReference type="RefSeq" id="WP_387398768.1">
    <property type="nucleotide sequence ID" value="NZ_JBIAMT010000005.1"/>
</dbReference>
<accession>A0ABW6P9Q9</accession>
<organism evidence="14 15">
    <name type="scientific">Nocardia aobensis</name>
    <dbReference type="NCBI Taxonomy" id="257277"/>
    <lineage>
        <taxon>Bacteria</taxon>
        <taxon>Bacillati</taxon>
        <taxon>Actinomycetota</taxon>
        <taxon>Actinomycetes</taxon>
        <taxon>Mycobacteriales</taxon>
        <taxon>Nocardiaceae</taxon>
        <taxon>Nocardia</taxon>
    </lineage>
</organism>
<dbReference type="NCBIfam" id="TIGR02946">
    <property type="entry name" value="acyl_WS_DGAT"/>
    <property type="match status" value="1"/>
</dbReference>
<gene>
    <name evidence="14" type="ORF">ACFYU5_26100</name>
</gene>
<keyword evidence="8 11" id="KW-0443">Lipid metabolism</keyword>
<comment type="similarity">
    <text evidence="3 11">Belongs to the long-chain O-acyltransferase family.</text>
</comment>
<evidence type="ECO:0000313" key="15">
    <source>
        <dbReference type="Proteomes" id="UP001601442"/>
    </source>
</evidence>
<evidence type="ECO:0000256" key="8">
    <source>
        <dbReference type="ARBA" id="ARBA00023098"/>
    </source>
</evidence>
<comment type="catalytic activity">
    <reaction evidence="10 11">
        <text>an acyl-CoA + a 1,2-diacyl-sn-glycerol = a triacyl-sn-glycerol + CoA</text>
        <dbReference type="Rhea" id="RHEA:10868"/>
        <dbReference type="ChEBI" id="CHEBI:17815"/>
        <dbReference type="ChEBI" id="CHEBI:57287"/>
        <dbReference type="ChEBI" id="CHEBI:58342"/>
        <dbReference type="ChEBI" id="CHEBI:64615"/>
        <dbReference type="EC" id="2.3.1.20"/>
    </reaction>
</comment>
<evidence type="ECO:0000259" key="13">
    <source>
        <dbReference type="Pfam" id="PF06974"/>
    </source>
</evidence>
<dbReference type="Proteomes" id="UP001601442">
    <property type="component" value="Unassembled WGS sequence"/>
</dbReference>
<evidence type="ECO:0000313" key="14">
    <source>
        <dbReference type="EMBL" id="MFF0499899.1"/>
    </source>
</evidence>